<accession>A0AAN6VPQ5</accession>
<reference evidence="5" key="2">
    <citation type="submission" date="2023-05" db="EMBL/GenBank/DDBJ databases">
        <authorList>
            <consortium name="Lawrence Berkeley National Laboratory"/>
            <person name="Steindorff A."/>
            <person name="Hensen N."/>
            <person name="Bonometti L."/>
            <person name="Westerberg I."/>
            <person name="Brannstrom I.O."/>
            <person name="Guillou S."/>
            <person name="Cros-Aarteil S."/>
            <person name="Calhoun S."/>
            <person name="Haridas S."/>
            <person name="Kuo A."/>
            <person name="Mondo S."/>
            <person name="Pangilinan J."/>
            <person name="Riley R."/>
            <person name="Labutti K."/>
            <person name="Andreopoulos B."/>
            <person name="Lipzen A."/>
            <person name="Chen C."/>
            <person name="Yanf M."/>
            <person name="Daum C."/>
            <person name="Ng V."/>
            <person name="Clum A."/>
            <person name="Ohm R."/>
            <person name="Martin F."/>
            <person name="Silar P."/>
            <person name="Natvig D."/>
            <person name="Lalanne C."/>
            <person name="Gautier V."/>
            <person name="Ament-Velasquez S.L."/>
            <person name="Kruys A."/>
            <person name="Hutchinson M.I."/>
            <person name="Powell A.J."/>
            <person name="Barry K."/>
            <person name="Miller A.N."/>
            <person name="Grigoriev I.V."/>
            <person name="Debuchy R."/>
            <person name="Gladieux P."/>
            <person name="Thoren M.H."/>
            <person name="Johannesson H."/>
        </authorList>
    </citation>
    <scope>NUCLEOTIDE SEQUENCE</scope>
    <source>
        <strain evidence="5">CBS 538.74</strain>
    </source>
</reference>
<dbReference type="InterPro" id="IPR001138">
    <property type="entry name" value="Zn2Cys6_DnaBD"/>
</dbReference>
<evidence type="ECO:0000313" key="6">
    <source>
        <dbReference type="Proteomes" id="UP001302745"/>
    </source>
</evidence>
<dbReference type="EMBL" id="MU856891">
    <property type="protein sequence ID" value="KAK4155294.1"/>
    <property type="molecule type" value="Genomic_DNA"/>
</dbReference>
<keyword evidence="6" id="KW-1185">Reference proteome</keyword>
<dbReference type="Gene3D" id="4.10.240.10">
    <property type="entry name" value="Zn(2)-C6 fungal-type DNA-binding domain"/>
    <property type="match status" value="1"/>
</dbReference>
<dbReference type="PANTHER" id="PTHR47256">
    <property type="entry name" value="ZN(II)2CYS6 TRANSCRIPTION FACTOR (EUROFUNG)-RELATED"/>
    <property type="match status" value="1"/>
</dbReference>
<dbReference type="Pfam" id="PF00172">
    <property type="entry name" value="Zn_clus"/>
    <property type="match status" value="1"/>
</dbReference>
<feature type="region of interest" description="Disordered" evidence="3">
    <location>
        <begin position="1"/>
        <end position="47"/>
    </location>
</feature>
<name>A0AAN6VPQ5_9PEZI</name>
<dbReference type="GO" id="GO:0008270">
    <property type="term" value="F:zinc ion binding"/>
    <property type="evidence" value="ECO:0007669"/>
    <property type="project" value="InterPro"/>
</dbReference>
<dbReference type="InterPro" id="IPR053187">
    <property type="entry name" value="Notoamide_regulator"/>
</dbReference>
<dbReference type="GO" id="GO:0000981">
    <property type="term" value="F:DNA-binding transcription factor activity, RNA polymerase II-specific"/>
    <property type="evidence" value="ECO:0007669"/>
    <property type="project" value="InterPro"/>
</dbReference>
<feature type="coiled-coil region" evidence="2">
    <location>
        <begin position="82"/>
        <end position="109"/>
    </location>
</feature>
<keyword evidence="2" id="KW-0175">Coiled coil</keyword>
<dbReference type="PROSITE" id="PS50048">
    <property type="entry name" value="ZN2_CY6_FUNGAL_2"/>
    <property type="match status" value="1"/>
</dbReference>
<evidence type="ECO:0000313" key="5">
    <source>
        <dbReference type="EMBL" id="KAK4155294.1"/>
    </source>
</evidence>
<evidence type="ECO:0000256" key="3">
    <source>
        <dbReference type="SAM" id="MobiDB-lite"/>
    </source>
</evidence>
<evidence type="ECO:0000256" key="2">
    <source>
        <dbReference type="SAM" id="Coils"/>
    </source>
</evidence>
<dbReference type="AlphaFoldDB" id="A0AAN6VPQ5"/>
<dbReference type="PANTHER" id="PTHR47256:SF1">
    <property type="entry name" value="ZN(II)2CYS6 TRANSCRIPTION FACTOR (EUROFUNG)"/>
    <property type="match status" value="1"/>
</dbReference>
<evidence type="ECO:0000256" key="1">
    <source>
        <dbReference type="ARBA" id="ARBA00023242"/>
    </source>
</evidence>
<proteinExistence type="predicted"/>
<evidence type="ECO:0000259" key="4">
    <source>
        <dbReference type="PROSITE" id="PS50048"/>
    </source>
</evidence>
<dbReference type="SMART" id="SM00066">
    <property type="entry name" value="GAL4"/>
    <property type="match status" value="1"/>
</dbReference>
<organism evidence="5 6">
    <name type="scientific">Chaetomidium leptoderma</name>
    <dbReference type="NCBI Taxonomy" id="669021"/>
    <lineage>
        <taxon>Eukaryota</taxon>
        <taxon>Fungi</taxon>
        <taxon>Dikarya</taxon>
        <taxon>Ascomycota</taxon>
        <taxon>Pezizomycotina</taxon>
        <taxon>Sordariomycetes</taxon>
        <taxon>Sordariomycetidae</taxon>
        <taxon>Sordariales</taxon>
        <taxon>Chaetomiaceae</taxon>
        <taxon>Chaetomidium</taxon>
    </lineage>
</organism>
<keyword evidence="1" id="KW-0539">Nucleus</keyword>
<sequence length="134" mass="14997">MSGYDDSARSFRPLLPRPQPAGDDSVDADAHLPSKRPHTRNACEDCRRRKTKCDGKRPICSTCTSNGGSCTFLSPNPDESRSSAIKRKYDEAQDRVSNHEELYTLLKTRSQAEATEMLHRIRAGVAVDSILRYV</sequence>
<reference evidence="5" key="1">
    <citation type="journal article" date="2023" name="Mol. Phylogenet. Evol.">
        <title>Genome-scale phylogeny and comparative genomics of the fungal order Sordariales.</title>
        <authorList>
            <person name="Hensen N."/>
            <person name="Bonometti L."/>
            <person name="Westerberg I."/>
            <person name="Brannstrom I.O."/>
            <person name="Guillou S."/>
            <person name="Cros-Aarteil S."/>
            <person name="Calhoun S."/>
            <person name="Haridas S."/>
            <person name="Kuo A."/>
            <person name="Mondo S."/>
            <person name="Pangilinan J."/>
            <person name="Riley R."/>
            <person name="LaButti K."/>
            <person name="Andreopoulos B."/>
            <person name="Lipzen A."/>
            <person name="Chen C."/>
            <person name="Yan M."/>
            <person name="Daum C."/>
            <person name="Ng V."/>
            <person name="Clum A."/>
            <person name="Steindorff A."/>
            <person name="Ohm R.A."/>
            <person name="Martin F."/>
            <person name="Silar P."/>
            <person name="Natvig D.O."/>
            <person name="Lalanne C."/>
            <person name="Gautier V."/>
            <person name="Ament-Velasquez S.L."/>
            <person name="Kruys A."/>
            <person name="Hutchinson M.I."/>
            <person name="Powell A.J."/>
            <person name="Barry K."/>
            <person name="Miller A.N."/>
            <person name="Grigoriev I.V."/>
            <person name="Debuchy R."/>
            <person name="Gladieux P."/>
            <person name="Hiltunen Thoren M."/>
            <person name="Johannesson H."/>
        </authorList>
    </citation>
    <scope>NUCLEOTIDE SEQUENCE</scope>
    <source>
        <strain evidence="5">CBS 538.74</strain>
    </source>
</reference>
<protein>
    <recommendedName>
        <fullName evidence="4">Zn(2)-C6 fungal-type domain-containing protein</fullName>
    </recommendedName>
</protein>
<dbReference type="Proteomes" id="UP001302745">
    <property type="component" value="Unassembled WGS sequence"/>
</dbReference>
<dbReference type="PROSITE" id="PS00463">
    <property type="entry name" value="ZN2_CY6_FUNGAL_1"/>
    <property type="match status" value="1"/>
</dbReference>
<dbReference type="InterPro" id="IPR036864">
    <property type="entry name" value="Zn2-C6_fun-type_DNA-bd_sf"/>
</dbReference>
<dbReference type="CDD" id="cd00067">
    <property type="entry name" value="GAL4"/>
    <property type="match status" value="1"/>
</dbReference>
<feature type="domain" description="Zn(2)-C6 fungal-type" evidence="4">
    <location>
        <begin position="42"/>
        <end position="72"/>
    </location>
</feature>
<gene>
    <name evidence="5" type="ORF">C8A00DRAFT_31914</name>
</gene>
<comment type="caution">
    <text evidence="5">The sequence shown here is derived from an EMBL/GenBank/DDBJ whole genome shotgun (WGS) entry which is preliminary data.</text>
</comment>
<dbReference type="SUPFAM" id="SSF57701">
    <property type="entry name" value="Zn2/Cys6 DNA-binding domain"/>
    <property type="match status" value="1"/>
</dbReference>